<dbReference type="AlphaFoldDB" id="A0A917LCA4"/>
<sequence length="61" mass="6522">MAEDGELVGAETSLAALLPQPTVETHDTPPETGGFGETIHAPELYVNTYYLSHKIPIISAQ</sequence>
<organism evidence="2 3">
    <name type="scientific">Streptomyces brasiliensis</name>
    <dbReference type="NCBI Taxonomy" id="1954"/>
    <lineage>
        <taxon>Bacteria</taxon>
        <taxon>Bacillati</taxon>
        <taxon>Actinomycetota</taxon>
        <taxon>Actinomycetes</taxon>
        <taxon>Kitasatosporales</taxon>
        <taxon>Streptomycetaceae</taxon>
        <taxon>Streptomyces</taxon>
    </lineage>
</organism>
<gene>
    <name evidence="2" type="ORF">GCM10010121_080290</name>
</gene>
<reference evidence="2" key="2">
    <citation type="submission" date="2020-09" db="EMBL/GenBank/DDBJ databases">
        <authorList>
            <person name="Sun Q."/>
            <person name="Ohkuma M."/>
        </authorList>
    </citation>
    <scope>NUCLEOTIDE SEQUENCE</scope>
    <source>
        <strain evidence="2">JCM 3086</strain>
    </source>
</reference>
<evidence type="ECO:0000256" key="1">
    <source>
        <dbReference type="SAM" id="MobiDB-lite"/>
    </source>
</evidence>
<comment type="caution">
    <text evidence="2">The sequence shown here is derived from an EMBL/GenBank/DDBJ whole genome shotgun (WGS) entry which is preliminary data.</text>
</comment>
<proteinExistence type="predicted"/>
<feature type="region of interest" description="Disordered" evidence="1">
    <location>
        <begin position="1"/>
        <end position="36"/>
    </location>
</feature>
<evidence type="ECO:0000313" key="2">
    <source>
        <dbReference type="EMBL" id="GGJ57634.1"/>
    </source>
</evidence>
<keyword evidence="3" id="KW-1185">Reference proteome</keyword>
<evidence type="ECO:0000313" key="3">
    <source>
        <dbReference type="Proteomes" id="UP000657574"/>
    </source>
</evidence>
<reference evidence="2" key="1">
    <citation type="journal article" date="2014" name="Int. J. Syst. Evol. Microbiol.">
        <title>Complete genome sequence of Corynebacterium casei LMG S-19264T (=DSM 44701T), isolated from a smear-ripened cheese.</title>
        <authorList>
            <consortium name="US DOE Joint Genome Institute (JGI-PGF)"/>
            <person name="Walter F."/>
            <person name="Albersmeier A."/>
            <person name="Kalinowski J."/>
            <person name="Ruckert C."/>
        </authorList>
    </citation>
    <scope>NUCLEOTIDE SEQUENCE</scope>
    <source>
        <strain evidence="2">JCM 3086</strain>
    </source>
</reference>
<name>A0A917LCA4_9ACTN</name>
<accession>A0A917LCA4</accession>
<dbReference type="EMBL" id="BMQA01000054">
    <property type="protein sequence ID" value="GGJ57634.1"/>
    <property type="molecule type" value="Genomic_DNA"/>
</dbReference>
<dbReference type="Proteomes" id="UP000657574">
    <property type="component" value="Unassembled WGS sequence"/>
</dbReference>
<protein>
    <submittedName>
        <fullName evidence="2">Uncharacterized protein</fullName>
    </submittedName>
</protein>